<keyword evidence="3" id="KW-1185">Reference proteome</keyword>
<evidence type="ECO:0000313" key="3">
    <source>
        <dbReference type="Proteomes" id="UP001218218"/>
    </source>
</evidence>
<reference evidence="2" key="1">
    <citation type="submission" date="2023-03" db="EMBL/GenBank/DDBJ databases">
        <title>Massive genome expansion in bonnet fungi (Mycena s.s.) driven by repeated elements and novel gene families across ecological guilds.</title>
        <authorList>
            <consortium name="Lawrence Berkeley National Laboratory"/>
            <person name="Harder C.B."/>
            <person name="Miyauchi S."/>
            <person name="Viragh M."/>
            <person name="Kuo A."/>
            <person name="Thoen E."/>
            <person name="Andreopoulos B."/>
            <person name="Lu D."/>
            <person name="Skrede I."/>
            <person name="Drula E."/>
            <person name="Henrissat B."/>
            <person name="Morin E."/>
            <person name="Kohler A."/>
            <person name="Barry K."/>
            <person name="LaButti K."/>
            <person name="Morin E."/>
            <person name="Salamov A."/>
            <person name="Lipzen A."/>
            <person name="Mereny Z."/>
            <person name="Hegedus B."/>
            <person name="Baldrian P."/>
            <person name="Stursova M."/>
            <person name="Weitz H."/>
            <person name="Taylor A."/>
            <person name="Grigoriev I.V."/>
            <person name="Nagy L.G."/>
            <person name="Martin F."/>
            <person name="Kauserud H."/>
        </authorList>
    </citation>
    <scope>NUCLEOTIDE SEQUENCE</scope>
    <source>
        <strain evidence="2">CBHHK002</strain>
    </source>
</reference>
<gene>
    <name evidence="2" type="ORF">DFH08DRAFT_637562</name>
</gene>
<feature type="domain" description="DUF6699" evidence="1">
    <location>
        <begin position="1"/>
        <end position="96"/>
    </location>
</feature>
<dbReference type="EMBL" id="JARIHO010000006">
    <property type="protein sequence ID" value="KAJ7359079.1"/>
    <property type="molecule type" value="Genomic_DNA"/>
</dbReference>
<evidence type="ECO:0000313" key="2">
    <source>
        <dbReference type="EMBL" id="KAJ7359079.1"/>
    </source>
</evidence>
<protein>
    <recommendedName>
        <fullName evidence="1">DUF6699 domain-containing protein</fullName>
    </recommendedName>
</protein>
<dbReference type="InterPro" id="IPR046522">
    <property type="entry name" value="DUF6699"/>
</dbReference>
<feature type="non-terminal residue" evidence="2">
    <location>
        <position position="1"/>
    </location>
</feature>
<evidence type="ECO:0000259" key="1">
    <source>
        <dbReference type="Pfam" id="PF20415"/>
    </source>
</evidence>
<feature type="non-terminal residue" evidence="2">
    <location>
        <position position="105"/>
    </location>
</feature>
<organism evidence="2 3">
    <name type="scientific">Mycena albidolilacea</name>
    <dbReference type="NCBI Taxonomy" id="1033008"/>
    <lineage>
        <taxon>Eukaryota</taxon>
        <taxon>Fungi</taxon>
        <taxon>Dikarya</taxon>
        <taxon>Basidiomycota</taxon>
        <taxon>Agaricomycotina</taxon>
        <taxon>Agaricomycetes</taxon>
        <taxon>Agaricomycetidae</taxon>
        <taxon>Agaricales</taxon>
        <taxon>Marasmiineae</taxon>
        <taxon>Mycenaceae</taxon>
        <taxon>Mycena</taxon>
    </lineage>
</organism>
<proteinExistence type="predicted"/>
<name>A0AAD7AI16_9AGAR</name>
<sequence>LRFYHPRLPWYVDVRAAQPNGVLVADVLHQLHAALHRPIRAHDFSNRALSAADRELITSAYRARCADRVDVMHHGVRQVDFMGPDVILQGFVEGKNGMWLMKTTR</sequence>
<dbReference type="AlphaFoldDB" id="A0AAD7AI16"/>
<comment type="caution">
    <text evidence="2">The sequence shown here is derived from an EMBL/GenBank/DDBJ whole genome shotgun (WGS) entry which is preliminary data.</text>
</comment>
<dbReference type="Proteomes" id="UP001218218">
    <property type="component" value="Unassembled WGS sequence"/>
</dbReference>
<dbReference type="Pfam" id="PF20415">
    <property type="entry name" value="DUF6699"/>
    <property type="match status" value="1"/>
</dbReference>
<accession>A0AAD7AI16</accession>